<reference evidence="2 3" key="1">
    <citation type="journal article" date="2015" name="Nature">
        <title>rRNA introns, odd ribosomes, and small enigmatic genomes across a large radiation of phyla.</title>
        <authorList>
            <person name="Brown C.T."/>
            <person name="Hug L.A."/>
            <person name="Thomas B.C."/>
            <person name="Sharon I."/>
            <person name="Castelle C.J."/>
            <person name="Singh A."/>
            <person name="Wilkins M.J."/>
            <person name="Williams K.H."/>
            <person name="Banfield J.F."/>
        </authorList>
    </citation>
    <scope>NUCLEOTIDE SEQUENCE [LARGE SCALE GENOMIC DNA]</scope>
</reference>
<feature type="transmembrane region" description="Helical" evidence="1">
    <location>
        <begin position="51"/>
        <end position="72"/>
    </location>
</feature>
<dbReference type="Proteomes" id="UP000034676">
    <property type="component" value="Unassembled WGS sequence"/>
</dbReference>
<organism evidence="2 3">
    <name type="scientific">Candidatus Woesebacteria bacterium GW2011_GWA1_41_13b</name>
    <dbReference type="NCBI Taxonomy" id="1618555"/>
    <lineage>
        <taxon>Bacteria</taxon>
        <taxon>Candidatus Woeseibacteriota</taxon>
    </lineage>
</organism>
<name>A0A0G0UTA2_9BACT</name>
<evidence type="ECO:0000256" key="1">
    <source>
        <dbReference type="SAM" id="Phobius"/>
    </source>
</evidence>
<gene>
    <name evidence="2" type="ORF">UU42_C0006G0028</name>
</gene>
<comment type="caution">
    <text evidence="2">The sequence shown here is derived from an EMBL/GenBank/DDBJ whole genome shotgun (WGS) entry which is preliminary data.</text>
</comment>
<keyword evidence="1" id="KW-0812">Transmembrane</keyword>
<proteinExistence type="predicted"/>
<accession>A0A0G0UTA2</accession>
<keyword evidence="1" id="KW-0472">Membrane</keyword>
<evidence type="ECO:0000313" key="3">
    <source>
        <dbReference type="Proteomes" id="UP000034676"/>
    </source>
</evidence>
<evidence type="ECO:0008006" key="4">
    <source>
        <dbReference type="Google" id="ProtNLM"/>
    </source>
</evidence>
<keyword evidence="1" id="KW-1133">Transmembrane helix</keyword>
<protein>
    <recommendedName>
        <fullName evidence="4">DUF4258 domain-containing protein</fullName>
    </recommendedName>
</protein>
<dbReference type="EMBL" id="LCAO01000006">
    <property type="protein sequence ID" value="KKR91989.1"/>
    <property type="molecule type" value="Genomic_DNA"/>
</dbReference>
<sequence>MKIILTKHVLKRLEERNIKGVWAKQCAKEPDFVFPAGDNKKAYLKDLGKNYLKVIIVEEGVNLVILTAYWFAKSRLKRYNPN</sequence>
<dbReference type="AlphaFoldDB" id="A0A0G0UTA2"/>
<evidence type="ECO:0000313" key="2">
    <source>
        <dbReference type="EMBL" id="KKR91989.1"/>
    </source>
</evidence>